<comment type="caution">
    <text evidence="2">The sequence shown here is derived from an EMBL/GenBank/DDBJ whole genome shotgun (WGS) entry which is preliminary data.</text>
</comment>
<evidence type="ECO:0000313" key="2">
    <source>
        <dbReference type="EMBL" id="RIX98480.1"/>
    </source>
</evidence>
<keyword evidence="3" id="KW-1185">Reference proteome</keyword>
<dbReference type="AlphaFoldDB" id="A0A3A1WFF0"/>
<feature type="chain" id="PRO_5017181962" evidence="1">
    <location>
        <begin position="42"/>
        <end position="152"/>
    </location>
</feature>
<evidence type="ECO:0000313" key="3">
    <source>
        <dbReference type="Proteomes" id="UP000265750"/>
    </source>
</evidence>
<protein>
    <submittedName>
        <fullName evidence="2">DUF930 domain-containing protein</fullName>
    </submittedName>
</protein>
<dbReference type="OrthoDB" id="8444764at2"/>
<dbReference type="InterPro" id="IPR009273">
    <property type="entry name" value="DUF930"/>
</dbReference>
<feature type="signal peptide" evidence="1">
    <location>
        <begin position="1"/>
        <end position="41"/>
    </location>
</feature>
<sequence>MVRQAYRCPMTRRPTPRNRTLRPATVLLASLLLSIAAPAHALSAREIAEMKQLTPTDRMIQVCFLKLEDRISKETRYRRVDRIVMDAFSRGKVAGRTVRAAGAAFRDRGNWFKLRFRCSVTPDRLHVETVEYQIVSRKPVPRGEWEDHWLFP</sequence>
<gene>
    <name evidence="2" type="ORF">D3218_17250</name>
</gene>
<keyword evidence="1" id="KW-0732">Signal</keyword>
<accession>A0A3A1WFF0</accession>
<dbReference type="Proteomes" id="UP000265750">
    <property type="component" value="Unassembled WGS sequence"/>
</dbReference>
<dbReference type="EMBL" id="QYRN01000010">
    <property type="protein sequence ID" value="RIX98480.1"/>
    <property type="molecule type" value="Genomic_DNA"/>
</dbReference>
<reference evidence="3" key="1">
    <citation type="submission" date="2018-09" db="EMBL/GenBank/DDBJ databases">
        <authorList>
            <person name="Tuo L."/>
        </authorList>
    </citation>
    <scope>NUCLEOTIDE SEQUENCE [LARGE SCALE GENOMIC DNA]</scope>
    <source>
        <strain evidence="3">M2BS4Y-1</strain>
    </source>
</reference>
<organism evidence="2 3">
    <name type="scientific">Aureimonas flava</name>
    <dbReference type="NCBI Taxonomy" id="2320271"/>
    <lineage>
        <taxon>Bacteria</taxon>
        <taxon>Pseudomonadati</taxon>
        <taxon>Pseudomonadota</taxon>
        <taxon>Alphaproteobacteria</taxon>
        <taxon>Hyphomicrobiales</taxon>
        <taxon>Aurantimonadaceae</taxon>
        <taxon>Aureimonas</taxon>
    </lineage>
</organism>
<dbReference type="Pfam" id="PF06059">
    <property type="entry name" value="DUF930"/>
    <property type="match status" value="1"/>
</dbReference>
<evidence type="ECO:0000256" key="1">
    <source>
        <dbReference type="SAM" id="SignalP"/>
    </source>
</evidence>
<name>A0A3A1WFF0_9HYPH</name>
<proteinExistence type="predicted"/>